<dbReference type="AlphaFoldDB" id="A0A2T4ARH4"/>
<dbReference type="GeneID" id="36627063"/>
<sequence>MGNGVSKWNEEKSMKEKKEKKKKKSASREEKSGEEKQGAERLQRHGTDRSQLGLALGLVG</sequence>
<evidence type="ECO:0000313" key="3">
    <source>
        <dbReference type="Proteomes" id="UP000241690"/>
    </source>
</evidence>
<feature type="compositionally biased region" description="Basic and acidic residues" evidence="1">
    <location>
        <begin position="8"/>
        <end position="17"/>
    </location>
</feature>
<name>A0A2T4ARH4_TRIHA</name>
<protein>
    <submittedName>
        <fullName evidence="2">Uncharacterized protein</fullName>
    </submittedName>
</protein>
<dbReference type="Proteomes" id="UP000241690">
    <property type="component" value="Unassembled WGS sequence"/>
</dbReference>
<evidence type="ECO:0000256" key="1">
    <source>
        <dbReference type="SAM" id="MobiDB-lite"/>
    </source>
</evidence>
<reference evidence="2 3" key="1">
    <citation type="submission" date="2016-07" db="EMBL/GenBank/DDBJ databases">
        <title>Multiple horizontal gene transfer events from other fungi enriched the ability of initially mycotrophic Trichoderma (Ascomycota) to feed on dead plant biomass.</title>
        <authorList>
            <consortium name="DOE Joint Genome Institute"/>
            <person name="Aerts A."/>
            <person name="Atanasova L."/>
            <person name="Chenthamara K."/>
            <person name="Zhang J."/>
            <person name="Grujic M."/>
            <person name="Henrissat B."/>
            <person name="Kuo A."/>
            <person name="Salamov A."/>
            <person name="Lipzen A."/>
            <person name="Labutti K."/>
            <person name="Barry K."/>
            <person name="Miao Y."/>
            <person name="Rahimi M.J."/>
            <person name="Shen Q."/>
            <person name="Grigoriev I.V."/>
            <person name="Kubicek C.P."/>
            <person name="Druzhinina I.S."/>
        </authorList>
    </citation>
    <scope>NUCLEOTIDE SEQUENCE [LARGE SCALE GENOMIC DNA]</scope>
    <source>
        <strain evidence="2 3">CBS 226.95</strain>
    </source>
</reference>
<proteinExistence type="predicted"/>
<dbReference type="RefSeq" id="XP_024779326.1">
    <property type="nucleotide sequence ID" value="XM_024918494.1"/>
</dbReference>
<accession>A0A2T4ARH4</accession>
<dbReference type="EMBL" id="KZ679676">
    <property type="protein sequence ID" value="PTB59649.1"/>
    <property type="molecule type" value="Genomic_DNA"/>
</dbReference>
<feature type="compositionally biased region" description="Basic and acidic residues" evidence="1">
    <location>
        <begin position="26"/>
        <end position="48"/>
    </location>
</feature>
<keyword evidence="3" id="KW-1185">Reference proteome</keyword>
<organism evidence="2 3">
    <name type="scientific">Trichoderma harzianum CBS 226.95</name>
    <dbReference type="NCBI Taxonomy" id="983964"/>
    <lineage>
        <taxon>Eukaryota</taxon>
        <taxon>Fungi</taxon>
        <taxon>Dikarya</taxon>
        <taxon>Ascomycota</taxon>
        <taxon>Pezizomycotina</taxon>
        <taxon>Sordariomycetes</taxon>
        <taxon>Hypocreomycetidae</taxon>
        <taxon>Hypocreales</taxon>
        <taxon>Hypocreaceae</taxon>
        <taxon>Trichoderma</taxon>
    </lineage>
</organism>
<evidence type="ECO:0000313" key="2">
    <source>
        <dbReference type="EMBL" id="PTB59649.1"/>
    </source>
</evidence>
<feature type="region of interest" description="Disordered" evidence="1">
    <location>
        <begin position="1"/>
        <end position="60"/>
    </location>
</feature>
<gene>
    <name evidence="2" type="ORF">M431DRAFT_504614</name>
</gene>